<dbReference type="Gene3D" id="2.40.10.10">
    <property type="entry name" value="Trypsin-like serine proteases"/>
    <property type="match status" value="1"/>
</dbReference>
<dbReference type="GO" id="GO:0006351">
    <property type="term" value="P:DNA-templated transcription"/>
    <property type="evidence" value="ECO:0007669"/>
    <property type="project" value="InterPro"/>
</dbReference>
<dbReference type="GO" id="GO:0008234">
    <property type="term" value="F:cysteine-type peptidase activity"/>
    <property type="evidence" value="ECO:0007669"/>
    <property type="project" value="UniProtKB-KW"/>
</dbReference>
<keyword evidence="1" id="KW-0696">RNA-directed RNA polymerase</keyword>
<organism evidence="13">
    <name type="scientific">Lactuca sativa dicistroviridae</name>
    <dbReference type="NCBI Taxonomy" id="2738910"/>
    <lineage>
        <taxon>Viruses</taxon>
        <taxon>Riboviria</taxon>
        <taxon>Orthornavirae</taxon>
        <taxon>Pisuviricota</taxon>
        <taxon>Pisoniviricetes</taxon>
        <taxon>Picornavirales</taxon>
        <taxon>Dicistroviridae</taxon>
    </lineage>
</organism>
<dbReference type="InterPro" id="IPR001205">
    <property type="entry name" value="RNA-dir_pol_C"/>
</dbReference>
<dbReference type="EMBL" id="MN722413">
    <property type="protein sequence ID" value="QJZ28381.1"/>
    <property type="molecule type" value="Genomic_RNA"/>
</dbReference>
<dbReference type="InterPro" id="IPR009003">
    <property type="entry name" value="Peptidase_S1_PA"/>
</dbReference>
<dbReference type="SUPFAM" id="SSF52540">
    <property type="entry name" value="P-loop containing nucleoside triphosphate hydrolases"/>
    <property type="match status" value="1"/>
</dbReference>
<reference evidence="13" key="1">
    <citation type="submission" date="2019-11" db="EMBL/GenBank/DDBJ databases">
        <title>Virome of riverside phytocommunity ecosystem of an ancient canal.</title>
        <authorList>
            <person name="Yang S."/>
            <person name="Shan T."/>
            <person name="Wang Y."/>
            <person name="Yang J."/>
            <person name="Chen X."/>
            <person name="Xiao Y."/>
            <person name="You Z."/>
            <person name="He Y."/>
            <person name="Zhao M."/>
            <person name="Lu J."/>
            <person name="Yang Z."/>
            <person name="Dai Z."/>
            <person name="Liu Q."/>
            <person name="Yao Y."/>
            <person name="Lu X."/>
            <person name="Li H."/>
            <person name="Zhou R."/>
            <person name="Li W."/>
            <person name="Zhou C."/>
            <person name="Wang X."/>
            <person name="Shen Q."/>
            <person name="Xu H."/>
            <person name="Deng X."/>
            <person name="Delwart E."/>
            <person name="Zhang W."/>
        </authorList>
    </citation>
    <scope>NUCLEOTIDE SEQUENCE</scope>
    <source>
        <strain evidence="13">Pt151-dic-17</strain>
    </source>
</reference>
<dbReference type="CDD" id="cd23194">
    <property type="entry name" value="Dicistroviridae_RdRp"/>
    <property type="match status" value="1"/>
</dbReference>
<feature type="domain" description="RdRp catalytic" evidence="11">
    <location>
        <begin position="1384"/>
        <end position="1516"/>
    </location>
</feature>
<name>A0A6M6R222_9VIRU</name>
<dbReference type="GO" id="GO:0003723">
    <property type="term" value="F:RNA binding"/>
    <property type="evidence" value="ECO:0007669"/>
    <property type="project" value="InterPro"/>
</dbReference>
<keyword evidence="3" id="KW-0808">Transferase</keyword>
<keyword evidence="10" id="KW-0175">Coiled coil</keyword>
<dbReference type="SUPFAM" id="SSF56672">
    <property type="entry name" value="DNA/RNA polymerases"/>
    <property type="match status" value="1"/>
</dbReference>
<evidence type="ECO:0000256" key="3">
    <source>
        <dbReference type="ARBA" id="ARBA00022679"/>
    </source>
</evidence>
<dbReference type="Pfam" id="PF00680">
    <property type="entry name" value="RdRP_1"/>
    <property type="match status" value="1"/>
</dbReference>
<dbReference type="InterPro" id="IPR004004">
    <property type="entry name" value="Helic/Pol/Pept_Calicivir-typ"/>
</dbReference>
<evidence type="ECO:0000313" key="13">
    <source>
        <dbReference type="EMBL" id="QJZ28381.1"/>
    </source>
</evidence>
<evidence type="ECO:0000256" key="1">
    <source>
        <dbReference type="ARBA" id="ARBA00022484"/>
    </source>
</evidence>
<evidence type="ECO:0000256" key="5">
    <source>
        <dbReference type="ARBA" id="ARBA00022741"/>
    </source>
</evidence>
<dbReference type="InterPro" id="IPR027417">
    <property type="entry name" value="P-loop_NTPase"/>
</dbReference>
<dbReference type="Gene3D" id="3.30.70.270">
    <property type="match status" value="1"/>
</dbReference>
<dbReference type="InterPro" id="IPR014759">
    <property type="entry name" value="Helicase_SF3_ssRNA_vir"/>
</dbReference>
<evidence type="ECO:0008006" key="14">
    <source>
        <dbReference type="Google" id="ProtNLM"/>
    </source>
</evidence>
<dbReference type="PROSITE" id="PS51218">
    <property type="entry name" value="SF3_HELICASE_2"/>
    <property type="match status" value="1"/>
</dbReference>
<dbReference type="PRINTS" id="PR00918">
    <property type="entry name" value="CALICVIRUSNS"/>
</dbReference>
<dbReference type="SUPFAM" id="SSF50494">
    <property type="entry name" value="Trypsin-like serine proteases"/>
    <property type="match status" value="1"/>
</dbReference>
<evidence type="ECO:0000259" key="11">
    <source>
        <dbReference type="PROSITE" id="PS50507"/>
    </source>
</evidence>
<evidence type="ECO:0000256" key="6">
    <source>
        <dbReference type="ARBA" id="ARBA00022801"/>
    </source>
</evidence>
<evidence type="ECO:0000256" key="7">
    <source>
        <dbReference type="ARBA" id="ARBA00022807"/>
    </source>
</evidence>
<dbReference type="GO" id="GO:0039694">
    <property type="term" value="P:viral RNA genome replication"/>
    <property type="evidence" value="ECO:0007669"/>
    <property type="project" value="InterPro"/>
</dbReference>
<evidence type="ECO:0000256" key="10">
    <source>
        <dbReference type="SAM" id="Coils"/>
    </source>
</evidence>
<dbReference type="GO" id="GO:0003724">
    <property type="term" value="F:RNA helicase activity"/>
    <property type="evidence" value="ECO:0007669"/>
    <property type="project" value="InterPro"/>
</dbReference>
<dbReference type="InterPro" id="IPR043504">
    <property type="entry name" value="Peptidase_S1_PA_chymotrypsin"/>
</dbReference>
<keyword evidence="6" id="KW-0378">Hydrolase</keyword>
<accession>A0A6M6R222</accession>
<dbReference type="InterPro" id="IPR007094">
    <property type="entry name" value="RNA-dir_pol_PSvirus"/>
</dbReference>
<keyword evidence="7" id="KW-0788">Thiol protease</keyword>
<dbReference type="GO" id="GO:0006508">
    <property type="term" value="P:proteolysis"/>
    <property type="evidence" value="ECO:0007669"/>
    <property type="project" value="UniProtKB-KW"/>
</dbReference>
<feature type="coiled-coil region" evidence="10">
    <location>
        <begin position="635"/>
        <end position="662"/>
    </location>
</feature>
<gene>
    <name evidence="13" type="primary">hyp1</name>
</gene>
<evidence type="ECO:0000256" key="4">
    <source>
        <dbReference type="ARBA" id="ARBA00022695"/>
    </source>
</evidence>
<keyword evidence="4" id="KW-0548">Nucleotidyltransferase</keyword>
<dbReference type="InterPro" id="IPR043502">
    <property type="entry name" value="DNA/RNA_pol_sf"/>
</dbReference>
<evidence type="ECO:0000259" key="12">
    <source>
        <dbReference type="PROSITE" id="PS51218"/>
    </source>
</evidence>
<dbReference type="GO" id="GO:0003968">
    <property type="term" value="F:RNA-directed RNA polymerase activity"/>
    <property type="evidence" value="ECO:0007669"/>
    <property type="project" value="UniProtKB-KW"/>
</dbReference>
<evidence type="ECO:0000256" key="8">
    <source>
        <dbReference type="ARBA" id="ARBA00022840"/>
    </source>
</evidence>
<dbReference type="Pfam" id="PF00910">
    <property type="entry name" value="RNA_helicase"/>
    <property type="match status" value="1"/>
</dbReference>
<proteinExistence type="predicted"/>
<keyword evidence="5" id="KW-0547">Nucleotide-binding</keyword>
<evidence type="ECO:0000256" key="2">
    <source>
        <dbReference type="ARBA" id="ARBA00022670"/>
    </source>
</evidence>
<dbReference type="PROSITE" id="PS50507">
    <property type="entry name" value="RDRP_SSRNA_POS"/>
    <property type="match status" value="1"/>
</dbReference>
<dbReference type="GO" id="GO:0005524">
    <property type="term" value="F:ATP binding"/>
    <property type="evidence" value="ECO:0007669"/>
    <property type="project" value="UniProtKB-KW"/>
</dbReference>
<keyword evidence="9" id="KW-0693">Viral RNA replication</keyword>
<feature type="domain" description="SF3 helicase" evidence="12">
    <location>
        <begin position="391"/>
        <end position="565"/>
    </location>
</feature>
<keyword evidence="2" id="KW-0645">Protease</keyword>
<protein>
    <recommendedName>
        <fullName evidence="14">RNA-directed RNA polymerase</fullName>
    </recommendedName>
</protein>
<sequence>MNRRNMKQSGSVRFGVPSALPISQRFNKVKPFKRSEAEPNPVKRVDLEKVSKADKRAWREAIHRNVLRIKSRQHARAFTMSKTRGRTALQIARTASMELKMIENYSSHDTIIAQSGGPIKAAVTVAAGVVAASAAKIAGSAKRVGDAATDVGGAATDAIRQISNAICGAFNKVREAAGSLWKLVVGAFAVWLLTKHANVPVLLSIVLSLLGTHIPEIVDFFRSTFTLSDGAIRYRSFYDIHWNVVRAQSGSIDLLSTLVAMMCTLYVPAKSATVMTGEFLKRVSHFPRAVDGVKVFIETSLKLFEDFLNFVLRRSDDTRFQFGSKDKLFQAWCAKVRLVCKRFDEKPELAVKEIQEAHALMLEGHGFYEVLCTPASKKALDEHMQAIKLGLKPHMGALAAKNNVRAMPYMFLIGGPSAIGKTTLTRALGSMTLLLAGECSASECLANLWQKGTTEYWNGYVGQKCLVMDDCFQVKGVPGDMDSEAMQVIRAIGNWSYPLNYADVESKGKFYLTTPLVIGTTNCKNVKDEWAPFITQPEALVRRFQGSFWVTVSPSYRTEKGTLDYERLNAEMMRRMKWLDHLDAVTVDDIINVVPWDAWVLHHHDFASSSVTGCEYTGGLAAAIKEAASEMRRRRENNTTEVTNLEKILNSLESKLVAEVEESRPVHNKRNEVSECLEEFESASESDSVEIQAEAGTSKPFIPTFPLMDEAPEKANRSGLADRVDEAVEEEKEFEEDVQKTRKGLVAMLFDTMMTIGLRGFFENMFPEAFQNPLVGLAASYVGSRIVAMVRQVVTDLVCGIIGACVSVVQSLLGMLGLGKTKVQAQSNEGVCVRTKVVQMDFPTIQPQVGVPPREDVHNHVYGNTYKCVLSAPPNSECGEFVIGQFLGIGSDVFLFPFHFIQDLEDALKEDKKAMLKFIHAKQNSNVVHVELSAFLAMPRFVVEGFDVAAVKMGISGMKSVKNILKYFLRQDEVTKMLRNSNTNIRLDVARYQPKTQTLDRTVFHSPSCEYLRTVTLGHYGDRRGVVRYKASTVLGDCGAPLTIAENRHYGGRCIFGFHIGGRDSAMIREGYSALLTYEVVHDLYDQLASYHDNVESQSGVHIQQMTEREYEETVKVDGESGVLAKTGIIGGSITFLGKVSHPIAMGGKTSLRKSIMHDHQLFGPSPSRPAILHPIRKDGELISPMARGLAAYQSPQIVRRIPMMRAIVEMATRKHWDATMRCDRSILSFEEAICPPEHLKMKAINRKSSAGIKHRVSIPDPLKFPGKTWWLGFEGDVDFNTPQMQQLKGDVDEIIKQAESGVRCLHLFTDFLKDELRPNKKVDDVATRVISGAPFDYTVAVRMYFGAFLAAMFSSYVESGMAPGINHYTEWFLLAEELLRRGDKLFDGDFSRFDSSEQPWIHEEILNYINRWYRVGDNWKSEHDKIRSILWMDLVHSRHVTGVGSTLDIVVQWNKSLPSGHPLTTAVNSLYSLITLTTCYVSATGDMKDMWDKVYVCTFGDDNLSSVCDDVADVFNQVTVAAHMKEIFDLTYTSGRKDGTLVPYSTIDEVTFLKRRFLRDDDEEGGFVTRVQNIGWVAPLAIDSFLYEGYWFKDARDPRGDLERRLEHMLGELALHPRAVWDKYFPTLEEWTMMNDVSLPFLSRESARAHIKSRIDVWF</sequence>
<keyword evidence="8" id="KW-0067">ATP-binding</keyword>
<dbReference type="InterPro" id="IPR000605">
    <property type="entry name" value="Helicase_SF3_ssDNA/RNA_vir"/>
</dbReference>
<evidence type="ECO:0000256" key="9">
    <source>
        <dbReference type="ARBA" id="ARBA00022953"/>
    </source>
</evidence>
<dbReference type="InterPro" id="IPR043128">
    <property type="entry name" value="Rev_trsase/Diguanyl_cyclase"/>
</dbReference>